<organism evidence="2 3">
    <name type="scientific">Tothia fuscella</name>
    <dbReference type="NCBI Taxonomy" id="1048955"/>
    <lineage>
        <taxon>Eukaryota</taxon>
        <taxon>Fungi</taxon>
        <taxon>Dikarya</taxon>
        <taxon>Ascomycota</taxon>
        <taxon>Pezizomycotina</taxon>
        <taxon>Dothideomycetes</taxon>
        <taxon>Pleosporomycetidae</taxon>
        <taxon>Venturiales</taxon>
        <taxon>Cylindrosympodiaceae</taxon>
        <taxon>Tothia</taxon>
    </lineage>
</organism>
<feature type="transmembrane region" description="Helical" evidence="1">
    <location>
        <begin position="78"/>
        <end position="103"/>
    </location>
</feature>
<evidence type="ECO:0000313" key="3">
    <source>
        <dbReference type="Proteomes" id="UP000800235"/>
    </source>
</evidence>
<protein>
    <submittedName>
        <fullName evidence="2">Uncharacterized protein</fullName>
    </submittedName>
</protein>
<dbReference type="Proteomes" id="UP000800235">
    <property type="component" value="Unassembled WGS sequence"/>
</dbReference>
<proteinExistence type="predicted"/>
<dbReference type="EMBL" id="MU007041">
    <property type="protein sequence ID" value="KAF2430158.1"/>
    <property type="molecule type" value="Genomic_DNA"/>
</dbReference>
<name>A0A9P4NRM3_9PEZI</name>
<keyword evidence="1" id="KW-0472">Membrane</keyword>
<sequence length="107" mass="12146">MPPVIPFASIPYRLLLRPLPRPISNHIPITPIPKRPMSWPHHGRNRSRISHNRSIIQLLTRDPLAHLIHPFLLRAFPVSFYCGSVAVLVHVAVKAGVVLGMWFNVRA</sequence>
<gene>
    <name evidence="2" type="ORF">EJ08DRAFT_253668</name>
</gene>
<accession>A0A9P4NRM3</accession>
<keyword evidence="3" id="KW-1185">Reference proteome</keyword>
<keyword evidence="1" id="KW-1133">Transmembrane helix</keyword>
<evidence type="ECO:0000313" key="2">
    <source>
        <dbReference type="EMBL" id="KAF2430158.1"/>
    </source>
</evidence>
<evidence type="ECO:0000256" key="1">
    <source>
        <dbReference type="SAM" id="Phobius"/>
    </source>
</evidence>
<keyword evidence="1" id="KW-0812">Transmembrane</keyword>
<reference evidence="2" key="1">
    <citation type="journal article" date="2020" name="Stud. Mycol.">
        <title>101 Dothideomycetes genomes: a test case for predicting lifestyles and emergence of pathogens.</title>
        <authorList>
            <person name="Haridas S."/>
            <person name="Albert R."/>
            <person name="Binder M."/>
            <person name="Bloem J."/>
            <person name="Labutti K."/>
            <person name="Salamov A."/>
            <person name="Andreopoulos B."/>
            <person name="Baker S."/>
            <person name="Barry K."/>
            <person name="Bills G."/>
            <person name="Bluhm B."/>
            <person name="Cannon C."/>
            <person name="Castanera R."/>
            <person name="Culley D."/>
            <person name="Daum C."/>
            <person name="Ezra D."/>
            <person name="Gonzalez J."/>
            <person name="Henrissat B."/>
            <person name="Kuo A."/>
            <person name="Liang C."/>
            <person name="Lipzen A."/>
            <person name="Lutzoni F."/>
            <person name="Magnuson J."/>
            <person name="Mondo S."/>
            <person name="Nolan M."/>
            <person name="Ohm R."/>
            <person name="Pangilinan J."/>
            <person name="Park H.-J."/>
            <person name="Ramirez L."/>
            <person name="Alfaro M."/>
            <person name="Sun H."/>
            <person name="Tritt A."/>
            <person name="Yoshinaga Y."/>
            <person name="Zwiers L.-H."/>
            <person name="Turgeon B."/>
            <person name="Goodwin S."/>
            <person name="Spatafora J."/>
            <person name="Crous P."/>
            <person name="Grigoriev I."/>
        </authorList>
    </citation>
    <scope>NUCLEOTIDE SEQUENCE</scope>
    <source>
        <strain evidence="2">CBS 130266</strain>
    </source>
</reference>
<comment type="caution">
    <text evidence="2">The sequence shown here is derived from an EMBL/GenBank/DDBJ whole genome shotgun (WGS) entry which is preliminary data.</text>
</comment>
<dbReference type="AlphaFoldDB" id="A0A9P4NRM3"/>